<evidence type="ECO:0000256" key="2">
    <source>
        <dbReference type="ARBA" id="ARBA00004651"/>
    </source>
</evidence>
<evidence type="ECO:0000313" key="16">
    <source>
        <dbReference type="Proteomes" id="UP000663181"/>
    </source>
</evidence>
<dbReference type="PANTHER" id="PTHR30529:SF3">
    <property type="entry name" value="CYTOCHROME B561 HOMOLOG 1"/>
    <property type="match status" value="1"/>
</dbReference>
<name>A0ABX7GZ66_9GAMM</name>
<evidence type="ECO:0000256" key="12">
    <source>
        <dbReference type="ARBA" id="ARBA00037975"/>
    </source>
</evidence>
<organism evidence="15 16">
    <name type="scientific">Dyella caseinilytica</name>
    <dbReference type="NCBI Taxonomy" id="1849581"/>
    <lineage>
        <taxon>Bacteria</taxon>
        <taxon>Pseudomonadati</taxon>
        <taxon>Pseudomonadota</taxon>
        <taxon>Gammaproteobacteria</taxon>
        <taxon>Lysobacterales</taxon>
        <taxon>Rhodanobacteraceae</taxon>
        <taxon>Dyella</taxon>
    </lineage>
</organism>
<keyword evidence="7" id="KW-0479">Metal-binding</keyword>
<reference evidence="15 16" key="1">
    <citation type="submission" date="2020-10" db="EMBL/GenBank/DDBJ databases">
        <title>Phylogeny of dyella-like bacteria.</title>
        <authorList>
            <person name="Fu J."/>
        </authorList>
    </citation>
    <scope>NUCLEOTIDE SEQUENCE [LARGE SCALE GENOMIC DNA]</scope>
    <source>
        <strain evidence="15 16">DHOB09</strain>
    </source>
</reference>
<dbReference type="EMBL" id="CP064030">
    <property type="protein sequence ID" value="QRN55620.1"/>
    <property type="molecule type" value="Genomic_DNA"/>
</dbReference>
<sequence length="212" mass="23460">MAPARKNAADDRVVSASRNKVAFTPGADTQLKIEDTALRHPRKIVLLHWLTVFCLCGAAGLILLRDEVSGRALRQWLLEGHRHFGLFVLMLFVIRITVRLRVGRLASTANMPAFTRAAAALTHIVMYALLLALPLLGWALSSAQGKPVHLFGATLPALVGADDDLADSLQTWHVDAAWLLLALVILHVSAALWHHFILRDDILRKMLPGRRR</sequence>
<evidence type="ECO:0000313" key="15">
    <source>
        <dbReference type="EMBL" id="QRN55620.1"/>
    </source>
</evidence>
<keyword evidence="9 13" id="KW-1133">Transmembrane helix</keyword>
<keyword evidence="10" id="KW-0408">Iron</keyword>
<gene>
    <name evidence="15" type="ORF">ISN74_09995</name>
</gene>
<evidence type="ECO:0000256" key="6">
    <source>
        <dbReference type="ARBA" id="ARBA00022692"/>
    </source>
</evidence>
<dbReference type="InterPro" id="IPR011577">
    <property type="entry name" value="Cyt_b561_bac/Ni-Hgenase"/>
</dbReference>
<dbReference type="InterPro" id="IPR052168">
    <property type="entry name" value="Cytochrome_b561_oxidase"/>
</dbReference>
<evidence type="ECO:0000256" key="1">
    <source>
        <dbReference type="ARBA" id="ARBA00001970"/>
    </source>
</evidence>
<keyword evidence="11 13" id="KW-0472">Membrane</keyword>
<accession>A0ABX7GZ66</accession>
<feature type="domain" description="Cytochrome b561 bacterial/Ni-hydrogenase" evidence="14">
    <location>
        <begin position="39"/>
        <end position="209"/>
    </location>
</feature>
<keyword evidence="3" id="KW-0813">Transport</keyword>
<feature type="transmembrane region" description="Helical" evidence="13">
    <location>
        <begin position="176"/>
        <end position="198"/>
    </location>
</feature>
<evidence type="ECO:0000256" key="3">
    <source>
        <dbReference type="ARBA" id="ARBA00022448"/>
    </source>
</evidence>
<evidence type="ECO:0000256" key="8">
    <source>
        <dbReference type="ARBA" id="ARBA00022982"/>
    </source>
</evidence>
<evidence type="ECO:0000256" key="13">
    <source>
        <dbReference type="SAM" id="Phobius"/>
    </source>
</evidence>
<keyword evidence="5" id="KW-0349">Heme</keyword>
<keyword evidence="4" id="KW-1003">Cell membrane</keyword>
<evidence type="ECO:0000256" key="5">
    <source>
        <dbReference type="ARBA" id="ARBA00022617"/>
    </source>
</evidence>
<feature type="transmembrane region" description="Helical" evidence="13">
    <location>
        <begin position="44"/>
        <end position="64"/>
    </location>
</feature>
<evidence type="ECO:0000256" key="4">
    <source>
        <dbReference type="ARBA" id="ARBA00022475"/>
    </source>
</evidence>
<evidence type="ECO:0000256" key="9">
    <source>
        <dbReference type="ARBA" id="ARBA00022989"/>
    </source>
</evidence>
<dbReference type="PANTHER" id="PTHR30529">
    <property type="entry name" value="CYTOCHROME B561"/>
    <property type="match status" value="1"/>
</dbReference>
<proteinExistence type="inferred from homology"/>
<evidence type="ECO:0000256" key="7">
    <source>
        <dbReference type="ARBA" id="ARBA00022723"/>
    </source>
</evidence>
<keyword evidence="8" id="KW-0249">Electron transport</keyword>
<keyword evidence="6 13" id="KW-0812">Transmembrane</keyword>
<dbReference type="Pfam" id="PF01292">
    <property type="entry name" value="Ni_hydr_CYTB"/>
    <property type="match status" value="1"/>
</dbReference>
<comment type="similarity">
    <text evidence="12">Belongs to the cytochrome b561 family.</text>
</comment>
<feature type="transmembrane region" description="Helical" evidence="13">
    <location>
        <begin position="114"/>
        <end position="140"/>
    </location>
</feature>
<evidence type="ECO:0000256" key="10">
    <source>
        <dbReference type="ARBA" id="ARBA00023004"/>
    </source>
</evidence>
<evidence type="ECO:0000256" key="11">
    <source>
        <dbReference type="ARBA" id="ARBA00023136"/>
    </source>
</evidence>
<evidence type="ECO:0000259" key="14">
    <source>
        <dbReference type="Pfam" id="PF01292"/>
    </source>
</evidence>
<dbReference type="SUPFAM" id="SSF81342">
    <property type="entry name" value="Transmembrane di-heme cytochromes"/>
    <property type="match status" value="1"/>
</dbReference>
<keyword evidence="16" id="KW-1185">Reference proteome</keyword>
<protein>
    <submittedName>
        <fullName evidence="15">Cytochrome b</fullName>
    </submittedName>
</protein>
<dbReference type="InterPro" id="IPR016174">
    <property type="entry name" value="Di-haem_cyt_TM"/>
</dbReference>
<dbReference type="Proteomes" id="UP000663181">
    <property type="component" value="Chromosome"/>
</dbReference>
<feature type="transmembrane region" description="Helical" evidence="13">
    <location>
        <begin position="84"/>
        <end position="102"/>
    </location>
</feature>
<comment type="subcellular location">
    <subcellularLocation>
        <location evidence="2">Cell membrane</location>
        <topology evidence="2">Multi-pass membrane protein</topology>
    </subcellularLocation>
</comment>
<comment type="cofactor">
    <cofactor evidence="1">
        <name>heme b</name>
        <dbReference type="ChEBI" id="CHEBI:60344"/>
    </cofactor>
</comment>
<dbReference type="Gene3D" id="1.20.950.20">
    <property type="entry name" value="Transmembrane di-heme cytochromes, Chain C"/>
    <property type="match status" value="1"/>
</dbReference>